<dbReference type="GO" id="GO:0015031">
    <property type="term" value="P:protein transport"/>
    <property type="evidence" value="ECO:0007669"/>
    <property type="project" value="UniProtKB-KW"/>
</dbReference>
<feature type="compositionally biased region" description="Polar residues" evidence="9">
    <location>
        <begin position="304"/>
        <end position="316"/>
    </location>
</feature>
<dbReference type="GO" id="GO:0000139">
    <property type="term" value="C:Golgi membrane"/>
    <property type="evidence" value="ECO:0007669"/>
    <property type="project" value="UniProtKB-SubCell"/>
</dbReference>
<evidence type="ECO:0000256" key="4">
    <source>
        <dbReference type="ARBA" id="ARBA00022448"/>
    </source>
</evidence>
<evidence type="ECO:0000256" key="1">
    <source>
        <dbReference type="ARBA" id="ARBA00004395"/>
    </source>
</evidence>
<evidence type="ECO:0000256" key="9">
    <source>
        <dbReference type="SAM" id="MobiDB-lite"/>
    </source>
</evidence>
<accession>A0AAN7WQG3</accession>
<dbReference type="Proteomes" id="UP001310594">
    <property type="component" value="Unassembled WGS sequence"/>
</dbReference>
<reference evidence="10" key="1">
    <citation type="submission" date="2023-08" db="EMBL/GenBank/DDBJ databases">
        <title>Black Yeasts Isolated from many extreme environments.</title>
        <authorList>
            <person name="Coleine C."/>
            <person name="Stajich J.E."/>
            <person name="Selbmann L."/>
        </authorList>
    </citation>
    <scope>NUCLEOTIDE SEQUENCE</scope>
    <source>
        <strain evidence="10">CCFEE 5810</strain>
    </source>
</reference>
<comment type="subcellular location">
    <subcellularLocation>
        <location evidence="1">Golgi apparatus membrane</location>
        <topology evidence="1">Peripheral membrane protein</topology>
    </subcellularLocation>
</comment>
<organism evidence="10 11">
    <name type="scientific">Elasticomyces elasticus</name>
    <dbReference type="NCBI Taxonomy" id="574655"/>
    <lineage>
        <taxon>Eukaryota</taxon>
        <taxon>Fungi</taxon>
        <taxon>Dikarya</taxon>
        <taxon>Ascomycota</taxon>
        <taxon>Pezizomycotina</taxon>
        <taxon>Dothideomycetes</taxon>
        <taxon>Dothideomycetidae</taxon>
        <taxon>Mycosphaerellales</taxon>
        <taxon>Teratosphaeriaceae</taxon>
        <taxon>Elasticomyces</taxon>
    </lineage>
</organism>
<evidence type="ECO:0000256" key="2">
    <source>
        <dbReference type="ARBA" id="ARBA00006419"/>
    </source>
</evidence>
<evidence type="ECO:0000256" key="3">
    <source>
        <dbReference type="ARBA" id="ARBA00020983"/>
    </source>
</evidence>
<keyword evidence="6" id="KW-0333">Golgi apparatus</keyword>
<keyword evidence="4" id="KW-0813">Transport</keyword>
<dbReference type="GO" id="GO:0006891">
    <property type="term" value="P:intra-Golgi vesicle-mediated transport"/>
    <property type="evidence" value="ECO:0007669"/>
    <property type="project" value="TreeGrafter"/>
</dbReference>
<dbReference type="InterPro" id="IPR007255">
    <property type="entry name" value="COG8"/>
</dbReference>
<gene>
    <name evidence="10" type="ORF">LTR97_001420</name>
</gene>
<sequence length="493" mass="52647">MADLHDLLDLAPATANDAQTSNYLTRLTTLSLPDLSTTEPASLLQAAHSHLRNLQALSKRSHKAVIASASHLAELSNILPGLDTHAKTLRDAVPTLENAATTFASKYARNTTETPVLDRRKRALLLTRNLDRVSDVLDLPSLLSSTVAAAAQTPNTNPGSTATTTNYASALDLHAHIKRLQTLYPHSALIHNISASAEQEIEHLIGILITSLQSPGLKLAVAIRTIGWLRRVAPELTDHSSPPKTGAIASSDGALGTLFLLSRLRNLNNNLAALQPLRELADQEAVRRKRSQTTNGVSKAKQGAVQQPGSGVSTAGQSSERYLKRFLEIFREQSFAIVSMYRSVFPGGLPKPGADGREGDEEGGGLLLPLPSPLATFTGHLVDLLTETLREYLPNITDKSSRDSLLTQVLFCAGSLGRLGGDFGLMIAGLGEEFVIDGEDGAETDDDVDTEAEWVQVMKKHRIQASRLEVLARGVGTGVRKGSEGVMSPGVGG</sequence>
<evidence type="ECO:0000313" key="10">
    <source>
        <dbReference type="EMBL" id="KAK5706432.1"/>
    </source>
</evidence>
<evidence type="ECO:0000256" key="6">
    <source>
        <dbReference type="ARBA" id="ARBA00023034"/>
    </source>
</evidence>
<dbReference type="Pfam" id="PF04124">
    <property type="entry name" value="Dor1"/>
    <property type="match status" value="2"/>
</dbReference>
<dbReference type="GO" id="GO:0017119">
    <property type="term" value="C:Golgi transport complex"/>
    <property type="evidence" value="ECO:0007669"/>
    <property type="project" value="InterPro"/>
</dbReference>
<comment type="similarity">
    <text evidence="2">Belongs to the COG8 family.</text>
</comment>
<dbReference type="EMBL" id="JAVRQU010000002">
    <property type="protein sequence ID" value="KAK5706432.1"/>
    <property type="molecule type" value="Genomic_DNA"/>
</dbReference>
<evidence type="ECO:0000256" key="8">
    <source>
        <dbReference type="ARBA" id="ARBA00031347"/>
    </source>
</evidence>
<evidence type="ECO:0000256" key="5">
    <source>
        <dbReference type="ARBA" id="ARBA00022927"/>
    </source>
</evidence>
<keyword evidence="7" id="KW-0472">Membrane</keyword>
<dbReference type="PANTHER" id="PTHR21311">
    <property type="entry name" value="CONSERVED OLIGOMERIC GOLGI COMPLEX COMPONENT 8"/>
    <property type="match status" value="1"/>
</dbReference>
<keyword evidence="5" id="KW-0653">Protein transport</keyword>
<protein>
    <recommendedName>
        <fullName evidence="3">Conserved oligomeric Golgi complex subunit 8</fullName>
    </recommendedName>
    <alternativeName>
        <fullName evidence="8">Component of oligomeric Golgi complex 8</fullName>
    </alternativeName>
</protein>
<name>A0AAN7WQG3_9PEZI</name>
<proteinExistence type="inferred from homology"/>
<evidence type="ECO:0000256" key="7">
    <source>
        <dbReference type="ARBA" id="ARBA00023136"/>
    </source>
</evidence>
<feature type="region of interest" description="Disordered" evidence="9">
    <location>
        <begin position="285"/>
        <end position="316"/>
    </location>
</feature>
<dbReference type="PANTHER" id="PTHR21311:SF0">
    <property type="entry name" value="CONSERVED OLIGOMERIC GOLGI COMPLEX SUBUNIT 8"/>
    <property type="match status" value="1"/>
</dbReference>
<comment type="caution">
    <text evidence="10">The sequence shown here is derived from an EMBL/GenBank/DDBJ whole genome shotgun (WGS) entry which is preliminary data.</text>
</comment>
<evidence type="ECO:0000313" key="11">
    <source>
        <dbReference type="Proteomes" id="UP001310594"/>
    </source>
</evidence>
<dbReference type="AlphaFoldDB" id="A0AAN7WQG3"/>